<keyword evidence="15" id="KW-1185">Reference proteome</keyword>
<dbReference type="RefSeq" id="XP_021466496.2">
    <property type="nucleotide sequence ID" value="XM_021610821.2"/>
</dbReference>
<feature type="chain" id="PRO_5035462918" description="Endothelin-3" evidence="12">
    <location>
        <begin position="23"/>
        <end position="175"/>
    </location>
</feature>
<dbReference type="InterPro" id="IPR019764">
    <property type="entry name" value="Endothelin_toxin_CS"/>
</dbReference>
<reference evidence="14" key="3">
    <citation type="submission" date="2025-09" db="UniProtKB">
        <authorList>
            <consortium name="Ensembl"/>
        </authorList>
    </citation>
    <scope>IDENTIFICATION</scope>
</reference>
<dbReference type="Ensembl" id="ENSOMYT00000011413.2">
    <property type="protein sequence ID" value="ENSOMYP00000010320.2"/>
    <property type="gene ID" value="ENSOMYG00000005170.2"/>
</dbReference>
<feature type="domain" description="Endothelin-like toxin" evidence="13">
    <location>
        <begin position="90"/>
        <end position="111"/>
    </location>
</feature>
<name>A0A8C7NNE4_ONCMY</name>
<accession>A0A8C7NNE4</accession>
<dbReference type="InterPro" id="IPR001928">
    <property type="entry name" value="Endothln-like_toxin"/>
</dbReference>
<reference evidence="14" key="2">
    <citation type="submission" date="2025-08" db="UniProtKB">
        <authorList>
            <consortium name="Ensembl"/>
        </authorList>
    </citation>
    <scope>IDENTIFICATION</scope>
</reference>
<keyword evidence="7" id="KW-1015">Disulfide bond</keyword>
<evidence type="ECO:0000256" key="10">
    <source>
        <dbReference type="ARBA" id="ARBA00041850"/>
    </source>
</evidence>
<dbReference type="AlphaFoldDB" id="A0A8C7NNE4"/>
<dbReference type="GO" id="GO:0019229">
    <property type="term" value="P:regulation of vasoconstriction"/>
    <property type="evidence" value="ECO:0007669"/>
    <property type="project" value="InterPro"/>
</dbReference>
<dbReference type="Proteomes" id="UP000694395">
    <property type="component" value="Chromosome 7"/>
</dbReference>
<comment type="function">
    <text evidence="1">Endothelins are endothelium-derived vasoconstrictor peptides.</text>
</comment>
<dbReference type="GeneID" id="110528689"/>
<keyword evidence="4" id="KW-0964">Secreted</keyword>
<evidence type="ECO:0000256" key="3">
    <source>
        <dbReference type="ARBA" id="ARBA00010959"/>
    </source>
</evidence>
<evidence type="ECO:0000256" key="5">
    <source>
        <dbReference type="ARBA" id="ARBA00022729"/>
    </source>
</evidence>
<dbReference type="OrthoDB" id="9943124at2759"/>
<evidence type="ECO:0000256" key="9">
    <source>
        <dbReference type="ARBA" id="ARBA00040198"/>
    </source>
</evidence>
<keyword evidence="5 12" id="KW-0732">Signal</keyword>
<keyword evidence="6" id="KW-0838">Vasoactive</keyword>
<evidence type="ECO:0000256" key="11">
    <source>
        <dbReference type="SAM" id="MobiDB-lite"/>
    </source>
</evidence>
<dbReference type="GO" id="GO:0005179">
    <property type="term" value="F:hormone activity"/>
    <property type="evidence" value="ECO:0007669"/>
    <property type="project" value="TreeGrafter"/>
</dbReference>
<dbReference type="PANTHER" id="PTHR13874">
    <property type="entry name" value="ENDOTHELIN"/>
    <property type="match status" value="1"/>
</dbReference>
<dbReference type="GO" id="GO:0006874">
    <property type="term" value="P:intracellular calcium ion homeostasis"/>
    <property type="evidence" value="ECO:0007669"/>
    <property type="project" value="TreeGrafter"/>
</dbReference>
<dbReference type="GO" id="GO:0031708">
    <property type="term" value="F:endothelin B receptor binding"/>
    <property type="evidence" value="ECO:0007669"/>
    <property type="project" value="TreeGrafter"/>
</dbReference>
<feature type="compositionally biased region" description="Gly residues" evidence="11">
    <location>
        <begin position="138"/>
        <end position="149"/>
    </location>
</feature>
<dbReference type="SMART" id="SM00272">
    <property type="entry name" value="END"/>
    <property type="match status" value="2"/>
</dbReference>
<protein>
    <recommendedName>
        <fullName evidence="9">Endothelin-3</fullName>
    </recommendedName>
    <alternativeName>
        <fullName evidence="10">Preproendothelin-3</fullName>
    </alternativeName>
</protein>
<feature type="signal peptide" evidence="12">
    <location>
        <begin position="1"/>
        <end position="22"/>
    </location>
</feature>
<evidence type="ECO:0000313" key="15">
    <source>
        <dbReference type="Proteomes" id="UP000694395"/>
    </source>
</evidence>
<dbReference type="InterPro" id="IPR020475">
    <property type="entry name" value="Endothelin"/>
</dbReference>
<sequence>MANVSLMDLGVLLLIGLAAVFANGSSAPSKDVVEREELETNEMNLVSRSTTVGGASSVGVASGVGVASAVGGASSNGSRNITEARRRDKRCTCYSYRDKECVYYCHLDIIWINTPERTVPYGMSSYRSSQRVRRSSERGGGGGGGGGGKESQRCVCAEQTDIECSRFCIDRQRLR</sequence>
<feature type="domain" description="Endothelin-like toxin" evidence="13">
    <location>
        <begin position="153"/>
        <end position="174"/>
    </location>
</feature>
<organism evidence="14 15">
    <name type="scientific">Oncorhynchus mykiss</name>
    <name type="common">Rainbow trout</name>
    <name type="synonym">Salmo gairdneri</name>
    <dbReference type="NCBI Taxonomy" id="8022"/>
    <lineage>
        <taxon>Eukaryota</taxon>
        <taxon>Metazoa</taxon>
        <taxon>Chordata</taxon>
        <taxon>Craniata</taxon>
        <taxon>Vertebrata</taxon>
        <taxon>Euteleostomi</taxon>
        <taxon>Actinopterygii</taxon>
        <taxon>Neopterygii</taxon>
        <taxon>Teleostei</taxon>
        <taxon>Protacanthopterygii</taxon>
        <taxon>Salmoniformes</taxon>
        <taxon>Salmonidae</taxon>
        <taxon>Salmoninae</taxon>
        <taxon>Oncorhynchus</taxon>
    </lineage>
</organism>
<reference evidence="14" key="1">
    <citation type="submission" date="2020-07" db="EMBL/GenBank/DDBJ databases">
        <title>A long reads based de novo assembly of the rainbow trout Arlee double haploid line genome.</title>
        <authorList>
            <person name="Gao G."/>
            <person name="Palti Y."/>
        </authorList>
    </citation>
    <scope>NUCLEOTIDE SEQUENCE [LARGE SCALE GENOMIC DNA]</scope>
</reference>
<dbReference type="PRINTS" id="PR00365">
    <property type="entry name" value="ENDOTHELIN"/>
</dbReference>
<dbReference type="KEGG" id="omy:110528689"/>
<evidence type="ECO:0000256" key="4">
    <source>
        <dbReference type="ARBA" id="ARBA00022525"/>
    </source>
</evidence>
<dbReference type="GO" id="GO:0005615">
    <property type="term" value="C:extracellular space"/>
    <property type="evidence" value="ECO:0007669"/>
    <property type="project" value="TreeGrafter"/>
</dbReference>
<dbReference type="GO" id="GO:0014826">
    <property type="term" value="P:vein smooth muscle contraction"/>
    <property type="evidence" value="ECO:0007669"/>
    <property type="project" value="TreeGrafter"/>
</dbReference>
<feature type="region of interest" description="Disordered" evidence="11">
    <location>
        <begin position="125"/>
        <end position="152"/>
    </location>
</feature>
<evidence type="ECO:0000259" key="13">
    <source>
        <dbReference type="SMART" id="SM00272"/>
    </source>
</evidence>
<evidence type="ECO:0000256" key="6">
    <source>
        <dbReference type="ARBA" id="ARBA00022858"/>
    </source>
</evidence>
<dbReference type="PROSITE" id="PS00270">
    <property type="entry name" value="ENDOTHELIN"/>
    <property type="match status" value="2"/>
</dbReference>
<dbReference type="PANTHER" id="PTHR13874:SF11">
    <property type="entry name" value="ENDOTHELIN-3"/>
    <property type="match status" value="1"/>
</dbReference>
<comment type="subcellular location">
    <subcellularLocation>
        <location evidence="2">Secreted</location>
    </subcellularLocation>
</comment>
<comment type="similarity">
    <text evidence="3">Belongs to the endothelin/sarafotoxin family.</text>
</comment>
<evidence type="ECO:0000256" key="12">
    <source>
        <dbReference type="SAM" id="SignalP"/>
    </source>
</evidence>
<evidence type="ECO:0000256" key="8">
    <source>
        <dbReference type="ARBA" id="ARBA00023322"/>
    </source>
</evidence>
<evidence type="ECO:0000256" key="2">
    <source>
        <dbReference type="ARBA" id="ARBA00004613"/>
    </source>
</evidence>
<keyword evidence="8" id="KW-0839">Vasoconstrictor</keyword>
<dbReference type="GeneTree" id="ENSGT00950000183053"/>
<proteinExistence type="inferred from homology"/>
<evidence type="ECO:0000256" key="1">
    <source>
        <dbReference type="ARBA" id="ARBA00003023"/>
    </source>
</evidence>
<dbReference type="GO" id="GO:0003100">
    <property type="term" value="P:regulation of systemic arterial blood pressure by endothelin"/>
    <property type="evidence" value="ECO:0007669"/>
    <property type="project" value="TreeGrafter"/>
</dbReference>
<dbReference type="Pfam" id="PF00322">
    <property type="entry name" value="Endothelin"/>
    <property type="match status" value="1"/>
</dbReference>
<evidence type="ECO:0000256" key="7">
    <source>
        <dbReference type="ARBA" id="ARBA00023157"/>
    </source>
</evidence>
<evidence type="ECO:0000313" key="14">
    <source>
        <dbReference type="Ensembl" id="ENSOMYP00000010320.2"/>
    </source>
</evidence>